<protein>
    <submittedName>
        <fullName evidence="10">1,4-dihydroxy-2-naphthoate prenyltransferase</fullName>
    </submittedName>
</protein>
<evidence type="ECO:0000256" key="4">
    <source>
        <dbReference type="ARBA" id="ARBA00022475"/>
    </source>
</evidence>
<keyword evidence="4" id="KW-1003">Cell membrane</keyword>
<feature type="transmembrane region" description="Helical" evidence="9">
    <location>
        <begin position="15"/>
        <end position="33"/>
    </location>
</feature>
<dbReference type="RefSeq" id="WP_105935215.1">
    <property type="nucleotide sequence ID" value="NZ_PVNP01000157.1"/>
</dbReference>
<dbReference type="PANTHER" id="PTHR13929:SF0">
    <property type="entry name" value="UBIA PRENYLTRANSFERASE DOMAIN-CONTAINING PROTEIN 1"/>
    <property type="match status" value="1"/>
</dbReference>
<gene>
    <name evidence="10" type="ORF">C6Y40_14505</name>
</gene>
<organism evidence="10 11">
    <name type="scientific">Alteromonas alba</name>
    <dbReference type="NCBI Taxonomy" id="2079529"/>
    <lineage>
        <taxon>Bacteria</taxon>
        <taxon>Pseudomonadati</taxon>
        <taxon>Pseudomonadota</taxon>
        <taxon>Gammaproteobacteria</taxon>
        <taxon>Alteromonadales</taxon>
        <taxon>Alteromonadaceae</taxon>
        <taxon>Alteromonas/Salinimonas group</taxon>
        <taxon>Alteromonas</taxon>
    </lineage>
</organism>
<dbReference type="OrthoDB" id="3344514at2"/>
<comment type="caution">
    <text evidence="10">The sequence shown here is derived from an EMBL/GenBank/DDBJ whole genome shotgun (WGS) entry which is preliminary data.</text>
</comment>
<reference evidence="11" key="1">
    <citation type="journal article" date="2020" name="Int. J. Syst. Evol. Microbiol.">
        <title>Alteromonas alba sp. nov., a marine bacterium isolated from the seawater of the West Pacific Ocean.</title>
        <authorList>
            <person name="Sun C."/>
            <person name="Wu Y.-H."/>
            <person name="Xamxidin M."/>
            <person name="Cheng H."/>
            <person name="Xu X.-W."/>
        </authorList>
    </citation>
    <scope>NUCLEOTIDE SEQUENCE [LARGE SCALE GENOMIC DNA]</scope>
    <source>
        <strain evidence="11">190</strain>
    </source>
</reference>
<keyword evidence="7 9" id="KW-1133">Transmembrane helix</keyword>
<comment type="pathway">
    <text evidence="2">Quinol/quinone metabolism; menaquinone biosynthesis.</text>
</comment>
<keyword evidence="3" id="KW-0474">Menaquinone biosynthesis</keyword>
<dbReference type="UniPathway" id="UPA00079"/>
<keyword evidence="6 9" id="KW-0812">Transmembrane</keyword>
<dbReference type="CDD" id="cd13962">
    <property type="entry name" value="PT_UbiA_UBIAD1"/>
    <property type="match status" value="1"/>
</dbReference>
<dbReference type="InterPro" id="IPR044878">
    <property type="entry name" value="UbiA_sf"/>
</dbReference>
<feature type="transmembrane region" description="Helical" evidence="9">
    <location>
        <begin position="94"/>
        <end position="114"/>
    </location>
</feature>
<feature type="transmembrane region" description="Helical" evidence="9">
    <location>
        <begin position="40"/>
        <end position="59"/>
    </location>
</feature>
<dbReference type="GO" id="GO:0042371">
    <property type="term" value="P:vitamin K biosynthetic process"/>
    <property type="evidence" value="ECO:0007669"/>
    <property type="project" value="TreeGrafter"/>
</dbReference>
<evidence type="ECO:0000256" key="3">
    <source>
        <dbReference type="ARBA" id="ARBA00022428"/>
    </source>
</evidence>
<feature type="transmembrane region" description="Helical" evidence="9">
    <location>
        <begin position="145"/>
        <end position="163"/>
    </location>
</feature>
<evidence type="ECO:0000256" key="1">
    <source>
        <dbReference type="ARBA" id="ARBA00004141"/>
    </source>
</evidence>
<keyword evidence="8 9" id="KW-0472">Membrane</keyword>
<feature type="transmembrane region" description="Helical" evidence="9">
    <location>
        <begin position="274"/>
        <end position="297"/>
    </location>
</feature>
<evidence type="ECO:0000256" key="6">
    <source>
        <dbReference type="ARBA" id="ARBA00022692"/>
    </source>
</evidence>
<dbReference type="EMBL" id="PVNP01000157">
    <property type="protein sequence ID" value="PRO72879.1"/>
    <property type="molecule type" value="Genomic_DNA"/>
</dbReference>
<sequence>MSVLSTVVKTMRPPFLLLVVSCLTLSFGFVNFLNIDGSWFLFSLILVCGLCAHIAVNMLNEYVDCTSKLDFATNRTPFSGGSGALVSEPSVAGLVKYIGIAFVLLTIVSGIMVLRQTPEAWLSLFAMGVLGVVIVVSYTPVLNRYPWLCLVAPGLGFGMLMSYGSYVAVSGSHNITMLLLALIPTLLTNNLLLLNQFPDAASDAEHGRNHVLIEYGYAFSARLYLAQWLLTILVVVSTVMVFSLPWYSLVCLLPMLPGWRIYQQAKQFEQPDKSFLAAMGQNVMMTLATPLLLGVVLCVAG</sequence>
<dbReference type="InterPro" id="IPR026046">
    <property type="entry name" value="UBIAD1"/>
</dbReference>
<evidence type="ECO:0000313" key="11">
    <source>
        <dbReference type="Proteomes" id="UP000238949"/>
    </source>
</evidence>
<proteinExistence type="predicted"/>
<feature type="transmembrane region" description="Helical" evidence="9">
    <location>
        <begin position="121"/>
        <end position="139"/>
    </location>
</feature>
<feature type="transmembrane region" description="Helical" evidence="9">
    <location>
        <begin position="228"/>
        <end position="253"/>
    </location>
</feature>
<comment type="subcellular location">
    <subcellularLocation>
        <location evidence="1">Membrane</location>
        <topology evidence="1">Multi-pass membrane protein</topology>
    </subcellularLocation>
</comment>
<evidence type="ECO:0000256" key="9">
    <source>
        <dbReference type="SAM" id="Phobius"/>
    </source>
</evidence>
<accession>A0A2S9V8U1</accession>
<dbReference type="GO" id="GO:0004659">
    <property type="term" value="F:prenyltransferase activity"/>
    <property type="evidence" value="ECO:0007669"/>
    <property type="project" value="InterPro"/>
</dbReference>
<dbReference type="Proteomes" id="UP000238949">
    <property type="component" value="Unassembled WGS sequence"/>
</dbReference>
<keyword evidence="11" id="KW-1185">Reference proteome</keyword>
<evidence type="ECO:0000256" key="2">
    <source>
        <dbReference type="ARBA" id="ARBA00004863"/>
    </source>
</evidence>
<dbReference type="PANTHER" id="PTHR13929">
    <property type="entry name" value="1,4-DIHYDROXY-2-NAPHTHOATE OCTAPRENYLTRANSFERASE"/>
    <property type="match status" value="1"/>
</dbReference>
<evidence type="ECO:0000313" key="10">
    <source>
        <dbReference type="EMBL" id="PRO72879.1"/>
    </source>
</evidence>
<keyword evidence="5 10" id="KW-0808">Transferase</keyword>
<dbReference type="Pfam" id="PF01040">
    <property type="entry name" value="UbiA"/>
    <property type="match status" value="1"/>
</dbReference>
<evidence type="ECO:0000256" key="7">
    <source>
        <dbReference type="ARBA" id="ARBA00022989"/>
    </source>
</evidence>
<dbReference type="GO" id="GO:0016020">
    <property type="term" value="C:membrane"/>
    <property type="evidence" value="ECO:0007669"/>
    <property type="project" value="UniProtKB-SubCell"/>
</dbReference>
<evidence type="ECO:0000256" key="8">
    <source>
        <dbReference type="ARBA" id="ARBA00023136"/>
    </source>
</evidence>
<name>A0A2S9V8U1_9ALTE</name>
<evidence type="ECO:0000256" key="5">
    <source>
        <dbReference type="ARBA" id="ARBA00022679"/>
    </source>
</evidence>
<dbReference type="AlphaFoldDB" id="A0A2S9V8U1"/>
<dbReference type="InterPro" id="IPR000537">
    <property type="entry name" value="UbiA_prenyltransferase"/>
</dbReference>
<dbReference type="GO" id="GO:0009234">
    <property type="term" value="P:menaquinone biosynthetic process"/>
    <property type="evidence" value="ECO:0007669"/>
    <property type="project" value="UniProtKB-UniPathway"/>
</dbReference>
<dbReference type="Gene3D" id="1.10.357.140">
    <property type="entry name" value="UbiA prenyltransferase"/>
    <property type="match status" value="1"/>
</dbReference>